<feature type="domain" description="HhH-GPD" evidence="5">
    <location>
        <begin position="50"/>
        <end position="209"/>
    </location>
</feature>
<dbReference type="PANTHER" id="PTHR43003:SF5">
    <property type="entry name" value="DNA-3-METHYLADENINE GLYCOSYLASE"/>
    <property type="match status" value="1"/>
</dbReference>
<dbReference type="EC" id="3.2.2.21" evidence="2"/>
<sequence>MHTLIVKQNDHNTVELCKADKQMEKLIKTIGDVEADMRPDLFKSLVRSMIGQQISVSAAQAIFTRLQTLLNNTITEDSILNKADENLREIGLSARKVTYLRDLAAKVKQNEVNLDTLHELNNNAVIKQLTSIKGIGKWTAEMFLIFSLGRMDVLAVDDIGIQRGAKWLYGVDKSERRDLLIEKERQWSPYLTTASLYLWEVVHLDFEKKYANVDEVLKKEC</sequence>
<dbReference type="Gene3D" id="1.10.340.30">
    <property type="entry name" value="Hypothetical protein, domain 2"/>
    <property type="match status" value="1"/>
</dbReference>
<dbReference type="Pfam" id="PF00730">
    <property type="entry name" value="HhH-GPD"/>
    <property type="match status" value="1"/>
</dbReference>
<dbReference type="EMBL" id="BAAADS010000025">
    <property type="protein sequence ID" value="GAA0614013.1"/>
    <property type="molecule type" value="Genomic_DNA"/>
</dbReference>
<gene>
    <name evidence="6" type="ORF">GCM10009001_34080</name>
</gene>
<protein>
    <recommendedName>
        <fullName evidence="2">DNA-3-methyladenine glycosylase II</fullName>
        <ecNumber evidence="2">3.2.2.21</ecNumber>
    </recommendedName>
</protein>
<dbReference type="InterPro" id="IPR051912">
    <property type="entry name" value="Alkylbase_DNA_Glycosylase/TA"/>
</dbReference>
<evidence type="ECO:0000256" key="4">
    <source>
        <dbReference type="ARBA" id="ARBA00023204"/>
    </source>
</evidence>
<keyword evidence="3" id="KW-0227">DNA damage</keyword>
<keyword evidence="4" id="KW-0234">DNA repair</keyword>
<evidence type="ECO:0000259" key="5">
    <source>
        <dbReference type="SMART" id="SM00478"/>
    </source>
</evidence>
<evidence type="ECO:0000256" key="3">
    <source>
        <dbReference type="ARBA" id="ARBA00022763"/>
    </source>
</evidence>
<evidence type="ECO:0000256" key="1">
    <source>
        <dbReference type="ARBA" id="ARBA00000086"/>
    </source>
</evidence>
<dbReference type="RefSeq" id="WP_343815904.1">
    <property type="nucleotide sequence ID" value="NZ_BAAADS010000025.1"/>
</dbReference>
<dbReference type="InterPro" id="IPR003265">
    <property type="entry name" value="HhH-GPD_domain"/>
</dbReference>
<accession>A0ABP3RT68</accession>
<reference evidence="7" key="1">
    <citation type="journal article" date="2019" name="Int. J. Syst. Evol. Microbiol.">
        <title>The Global Catalogue of Microorganisms (GCM) 10K type strain sequencing project: providing services to taxonomists for standard genome sequencing and annotation.</title>
        <authorList>
            <consortium name="The Broad Institute Genomics Platform"/>
            <consortium name="The Broad Institute Genome Sequencing Center for Infectious Disease"/>
            <person name="Wu L."/>
            <person name="Ma J."/>
        </authorList>
    </citation>
    <scope>NUCLEOTIDE SEQUENCE [LARGE SCALE GENOMIC DNA]</scope>
    <source>
        <strain evidence="7">JCM 15395</strain>
    </source>
</reference>
<proteinExistence type="predicted"/>
<comment type="catalytic activity">
    <reaction evidence="1">
        <text>Hydrolysis of alkylated DNA, releasing 3-methyladenine, 3-methylguanine, 7-methylguanine and 7-methyladenine.</text>
        <dbReference type="EC" id="3.2.2.21"/>
    </reaction>
</comment>
<organism evidence="6 7">
    <name type="scientific">Virgibacillus siamensis</name>
    <dbReference type="NCBI Taxonomy" id="480071"/>
    <lineage>
        <taxon>Bacteria</taxon>
        <taxon>Bacillati</taxon>
        <taxon>Bacillota</taxon>
        <taxon>Bacilli</taxon>
        <taxon>Bacillales</taxon>
        <taxon>Bacillaceae</taxon>
        <taxon>Virgibacillus</taxon>
    </lineage>
</organism>
<comment type="caution">
    <text evidence="6">The sequence shown here is derived from an EMBL/GenBank/DDBJ whole genome shotgun (WGS) entry which is preliminary data.</text>
</comment>
<dbReference type="Proteomes" id="UP001500866">
    <property type="component" value="Unassembled WGS sequence"/>
</dbReference>
<dbReference type="SUPFAM" id="SSF48150">
    <property type="entry name" value="DNA-glycosylase"/>
    <property type="match status" value="1"/>
</dbReference>
<dbReference type="PANTHER" id="PTHR43003">
    <property type="entry name" value="DNA-3-METHYLADENINE GLYCOSYLASE"/>
    <property type="match status" value="1"/>
</dbReference>
<name>A0ABP3RT68_9BACI</name>
<evidence type="ECO:0000256" key="2">
    <source>
        <dbReference type="ARBA" id="ARBA00012000"/>
    </source>
</evidence>
<dbReference type="CDD" id="cd00056">
    <property type="entry name" value="ENDO3c"/>
    <property type="match status" value="1"/>
</dbReference>
<evidence type="ECO:0000313" key="7">
    <source>
        <dbReference type="Proteomes" id="UP001500866"/>
    </source>
</evidence>
<evidence type="ECO:0000313" key="6">
    <source>
        <dbReference type="EMBL" id="GAA0614013.1"/>
    </source>
</evidence>
<dbReference type="InterPro" id="IPR011257">
    <property type="entry name" value="DNA_glycosylase"/>
</dbReference>
<dbReference type="Gene3D" id="1.10.1670.40">
    <property type="match status" value="1"/>
</dbReference>
<keyword evidence="7" id="KW-1185">Reference proteome</keyword>
<dbReference type="SMART" id="SM00478">
    <property type="entry name" value="ENDO3c"/>
    <property type="match status" value="1"/>
</dbReference>